<proteinExistence type="inferred from homology"/>
<gene>
    <name evidence="11" type="ORF">EEDITHA_LOCUS19497</name>
</gene>
<keyword evidence="5 10" id="KW-0552">Olfaction</keyword>
<dbReference type="GO" id="GO:0007165">
    <property type="term" value="P:signal transduction"/>
    <property type="evidence" value="ECO:0007669"/>
    <property type="project" value="UniProtKB-KW"/>
</dbReference>
<name>A0AAU9V1M9_EUPED</name>
<evidence type="ECO:0000256" key="9">
    <source>
        <dbReference type="ARBA" id="ARBA00023224"/>
    </source>
</evidence>
<evidence type="ECO:0000256" key="4">
    <source>
        <dbReference type="ARBA" id="ARBA00022692"/>
    </source>
</evidence>
<evidence type="ECO:0000313" key="12">
    <source>
        <dbReference type="Proteomes" id="UP001153954"/>
    </source>
</evidence>
<feature type="transmembrane region" description="Helical" evidence="10">
    <location>
        <begin position="131"/>
        <end position="151"/>
    </location>
</feature>
<dbReference type="GO" id="GO:0005549">
    <property type="term" value="F:odorant binding"/>
    <property type="evidence" value="ECO:0007669"/>
    <property type="project" value="InterPro"/>
</dbReference>
<dbReference type="Proteomes" id="UP001153954">
    <property type="component" value="Unassembled WGS sequence"/>
</dbReference>
<evidence type="ECO:0000256" key="1">
    <source>
        <dbReference type="ARBA" id="ARBA00004651"/>
    </source>
</evidence>
<feature type="transmembrane region" description="Helical" evidence="10">
    <location>
        <begin position="45"/>
        <end position="67"/>
    </location>
</feature>
<evidence type="ECO:0000256" key="8">
    <source>
        <dbReference type="ARBA" id="ARBA00023170"/>
    </source>
</evidence>
<keyword evidence="6 10" id="KW-1133">Transmembrane helix</keyword>
<evidence type="ECO:0000256" key="5">
    <source>
        <dbReference type="ARBA" id="ARBA00022725"/>
    </source>
</evidence>
<protein>
    <recommendedName>
        <fullName evidence="10">Odorant receptor</fullName>
    </recommendedName>
</protein>
<dbReference type="InterPro" id="IPR004117">
    <property type="entry name" value="7tm6_olfct_rcpt"/>
</dbReference>
<keyword evidence="3 10" id="KW-0716">Sensory transduction</keyword>
<accession>A0AAU9V1M9</accession>
<keyword evidence="8 10" id="KW-0675">Receptor</keyword>
<dbReference type="PANTHER" id="PTHR21137:SF35">
    <property type="entry name" value="ODORANT RECEPTOR 19A-RELATED"/>
    <property type="match status" value="1"/>
</dbReference>
<reference evidence="11" key="1">
    <citation type="submission" date="2022-03" db="EMBL/GenBank/DDBJ databases">
        <authorList>
            <person name="Tunstrom K."/>
        </authorList>
    </citation>
    <scope>NUCLEOTIDE SEQUENCE</scope>
</reference>
<evidence type="ECO:0000256" key="2">
    <source>
        <dbReference type="ARBA" id="ARBA00022475"/>
    </source>
</evidence>
<keyword evidence="2" id="KW-1003">Cell membrane</keyword>
<feature type="transmembrane region" description="Helical" evidence="10">
    <location>
        <begin position="270"/>
        <end position="292"/>
    </location>
</feature>
<comment type="subcellular location">
    <subcellularLocation>
        <location evidence="1 10">Cell membrane</location>
        <topology evidence="1 10">Multi-pass membrane protein</topology>
    </subcellularLocation>
</comment>
<sequence>MSGLKLNDVQNDTLKFFYKLNKFWSIVGLTDLWIVDVYKNKIIKYYHRMTTACILTLILFEFGALNTQSHLTEKQSNDLIVFVFTHPIIFTYYIGLKYYKNKVKKLFIMLYVTLKIVYNNPQTERRMIRSATFYSTAYVFFISFSLISYGFDGLLQVIRSGGSFTTVITAWPDIEDNSLIANLIRVLNYLVWWALMARVSAASTLTIITSVAISHQYRNLQKYFHSLNDLFETDDVQTKHEEVESKYVEALKVGIKLHSDTMWCTRQCQVVCSVVYSGQILITIYALCLLMLQMVGSERTLGNVLAIASTMLAVLICTGMMMLNAGDITVEAALIPNAMYSSGWHNCRGATSAKVRRLLVLAMMQGQKFTVLRSFGVVEISYQSYLSIVKSSYSGFSLLY</sequence>
<feature type="transmembrane region" description="Helical" evidence="10">
    <location>
        <begin position="79"/>
        <end position="99"/>
    </location>
</feature>
<dbReference type="PANTHER" id="PTHR21137">
    <property type="entry name" value="ODORANT RECEPTOR"/>
    <property type="match status" value="1"/>
</dbReference>
<dbReference type="AlphaFoldDB" id="A0AAU9V1M9"/>
<keyword evidence="4 10" id="KW-0812">Transmembrane</keyword>
<keyword evidence="7 10" id="KW-0472">Membrane</keyword>
<keyword evidence="12" id="KW-1185">Reference proteome</keyword>
<dbReference type="Pfam" id="PF02949">
    <property type="entry name" value="7tm_6"/>
    <property type="match status" value="1"/>
</dbReference>
<feature type="transmembrane region" description="Helical" evidence="10">
    <location>
        <begin position="190"/>
        <end position="213"/>
    </location>
</feature>
<keyword evidence="9 10" id="KW-0807">Transducer</keyword>
<evidence type="ECO:0000313" key="11">
    <source>
        <dbReference type="EMBL" id="CAH2105206.1"/>
    </source>
</evidence>
<evidence type="ECO:0000256" key="7">
    <source>
        <dbReference type="ARBA" id="ARBA00023136"/>
    </source>
</evidence>
<dbReference type="GO" id="GO:0004984">
    <property type="term" value="F:olfactory receptor activity"/>
    <property type="evidence" value="ECO:0007669"/>
    <property type="project" value="InterPro"/>
</dbReference>
<comment type="caution">
    <text evidence="10">Lacks conserved residue(s) required for the propagation of feature annotation.</text>
</comment>
<evidence type="ECO:0000256" key="10">
    <source>
        <dbReference type="RuleBase" id="RU351113"/>
    </source>
</evidence>
<comment type="caution">
    <text evidence="11">The sequence shown here is derived from an EMBL/GenBank/DDBJ whole genome shotgun (WGS) entry which is preliminary data.</text>
</comment>
<evidence type="ECO:0000256" key="6">
    <source>
        <dbReference type="ARBA" id="ARBA00022989"/>
    </source>
</evidence>
<comment type="similarity">
    <text evidence="10">Belongs to the insect chemoreceptor superfamily. Heteromeric odorant receptor channel (TC 1.A.69) family.</text>
</comment>
<feature type="transmembrane region" description="Helical" evidence="10">
    <location>
        <begin position="304"/>
        <end position="323"/>
    </location>
</feature>
<evidence type="ECO:0000256" key="3">
    <source>
        <dbReference type="ARBA" id="ARBA00022606"/>
    </source>
</evidence>
<dbReference type="GO" id="GO:0005886">
    <property type="term" value="C:plasma membrane"/>
    <property type="evidence" value="ECO:0007669"/>
    <property type="project" value="UniProtKB-SubCell"/>
</dbReference>
<dbReference type="EMBL" id="CAKOGL010000028">
    <property type="protein sequence ID" value="CAH2105206.1"/>
    <property type="molecule type" value="Genomic_DNA"/>
</dbReference>
<organism evidence="11 12">
    <name type="scientific">Euphydryas editha</name>
    <name type="common">Edith's checkerspot</name>
    <dbReference type="NCBI Taxonomy" id="104508"/>
    <lineage>
        <taxon>Eukaryota</taxon>
        <taxon>Metazoa</taxon>
        <taxon>Ecdysozoa</taxon>
        <taxon>Arthropoda</taxon>
        <taxon>Hexapoda</taxon>
        <taxon>Insecta</taxon>
        <taxon>Pterygota</taxon>
        <taxon>Neoptera</taxon>
        <taxon>Endopterygota</taxon>
        <taxon>Lepidoptera</taxon>
        <taxon>Glossata</taxon>
        <taxon>Ditrysia</taxon>
        <taxon>Papilionoidea</taxon>
        <taxon>Nymphalidae</taxon>
        <taxon>Nymphalinae</taxon>
        <taxon>Euphydryas</taxon>
    </lineage>
</organism>